<dbReference type="Proteomes" id="UP000467841">
    <property type="component" value="Unassembled WGS sequence"/>
</dbReference>
<proteinExistence type="predicted"/>
<dbReference type="EMBL" id="CACVBM020001059">
    <property type="protein sequence ID" value="CAA7027677.1"/>
    <property type="molecule type" value="Genomic_DNA"/>
</dbReference>
<evidence type="ECO:0000313" key="1">
    <source>
        <dbReference type="EMBL" id="CAA7027677.1"/>
    </source>
</evidence>
<protein>
    <submittedName>
        <fullName evidence="1">Uncharacterized protein</fullName>
    </submittedName>
</protein>
<sequence length="159" mass="18801">MSHQPQKDTVHVASFRRDCPHPGLRRYGYSHPGLRRYGYLWRPLIPEYTSPRLQLSTSSIYAQKKKMYQTQNGAGSTNSFFAFIRWRRSLLHGFCRQRRWSDFAGIYFSSASIIDFQYLCAEKENVSNPKWRRFNKLLLRIHPLETEPPPWLLSTAAME</sequence>
<dbReference type="AlphaFoldDB" id="A0A6D2IFM4"/>
<name>A0A6D2IFM4_9BRAS</name>
<evidence type="ECO:0000313" key="2">
    <source>
        <dbReference type="Proteomes" id="UP000467841"/>
    </source>
</evidence>
<keyword evidence="2" id="KW-1185">Reference proteome</keyword>
<comment type="caution">
    <text evidence="1">The sequence shown here is derived from an EMBL/GenBank/DDBJ whole genome shotgun (WGS) entry which is preliminary data.</text>
</comment>
<organism evidence="1 2">
    <name type="scientific">Microthlaspi erraticum</name>
    <dbReference type="NCBI Taxonomy" id="1685480"/>
    <lineage>
        <taxon>Eukaryota</taxon>
        <taxon>Viridiplantae</taxon>
        <taxon>Streptophyta</taxon>
        <taxon>Embryophyta</taxon>
        <taxon>Tracheophyta</taxon>
        <taxon>Spermatophyta</taxon>
        <taxon>Magnoliopsida</taxon>
        <taxon>eudicotyledons</taxon>
        <taxon>Gunneridae</taxon>
        <taxon>Pentapetalae</taxon>
        <taxon>rosids</taxon>
        <taxon>malvids</taxon>
        <taxon>Brassicales</taxon>
        <taxon>Brassicaceae</taxon>
        <taxon>Coluteocarpeae</taxon>
        <taxon>Microthlaspi</taxon>
    </lineage>
</organism>
<accession>A0A6D2IFM4</accession>
<reference evidence="1" key="1">
    <citation type="submission" date="2020-01" db="EMBL/GenBank/DDBJ databases">
        <authorList>
            <person name="Mishra B."/>
        </authorList>
    </citation>
    <scope>NUCLEOTIDE SEQUENCE [LARGE SCALE GENOMIC DNA]</scope>
</reference>
<gene>
    <name evidence="1" type="ORF">MERR_LOCUS14912</name>
</gene>